<feature type="transmembrane region" description="Helical" evidence="2">
    <location>
        <begin position="515"/>
        <end position="534"/>
    </location>
</feature>
<gene>
    <name evidence="3" type="ORF">NX801_04980</name>
</gene>
<feature type="compositionally biased region" description="Pro residues" evidence="1">
    <location>
        <begin position="661"/>
        <end position="684"/>
    </location>
</feature>
<dbReference type="EMBL" id="JANUGQ010000003">
    <property type="protein sequence ID" value="MCS0635021.1"/>
    <property type="molecule type" value="Genomic_DNA"/>
</dbReference>
<keyword evidence="2" id="KW-0472">Membrane</keyword>
<feature type="region of interest" description="Disordered" evidence="1">
    <location>
        <begin position="1"/>
        <end position="20"/>
    </location>
</feature>
<evidence type="ECO:0008006" key="5">
    <source>
        <dbReference type="Google" id="ProtNLM"/>
    </source>
</evidence>
<comment type="caution">
    <text evidence="3">The sequence shown here is derived from an EMBL/GenBank/DDBJ whole genome shotgun (WGS) entry which is preliminary data.</text>
</comment>
<feature type="transmembrane region" description="Helical" evidence="2">
    <location>
        <begin position="489"/>
        <end position="509"/>
    </location>
</feature>
<feature type="transmembrane region" description="Helical" evidence="2">
    <location>
        <begin position="208"/>
        <end position="226"/>
    </location>
</feature>
<dbReference type="Proteomes" id="UP001431313">
    <property type="component" value="Unassembled WGS sequence"/>
</dbReference>
<feature type="compositionally biased region" description="Pro residues" evidence="1">
    <location>
        <begin position="725"/>
        <end position="761"/>
    </location>
</feature>
<organism evidence="3 4">
    <name type="scientific">Streptomyces pyxinae</name>
    <dbReference type="NCBI Taxonomy" id="2970734"/>
    <lineage>
        <taxon>Bacteria</taxon>
        <taxon>Bacillati</taxon>
        <taxon>Actinomycetota</taxon>
        <taxon>Actinomycetes</taxon>
        <taxon>Kitasatosporales</taxon>
        <taxon>Streptomycetaceae</taxon>
        <taxon>Streptomyces</taxon>
    </lineage>
</organism>
<evidence type="ECO:0000256" key="2">
    <source>
        <dbReference type="SAM" id="Phobius"/>
    </source>
</evidence>
<dbReference type="PANTHER" id="PTHR24216">
    <property type="entry name" value="PAXILLIN-RELATED"/>
    <property type="match status" value="1"/>
</dbReference>
<feature type="compositionally biased region" description="Low complexity" evidence="1">
    <location>
        <begin position="705"/>
        <end position="721"/>
    </location>
</feature>
<feature type="region of interest" description="Disordered" evidence="1">
    <location>
        <begin position="644"/>
        <end position="783"/>
    </location>
</feature>
<keyword evidence="2" id="KW-0812">Transmembrane</keyword>
<reference evidence="3" key="1">
    <citation type="submission" date="2022-08" db="EMBL/GenBank/DDBJ databases">
        <authorList>
            <person name="Somphong A."/>
            <person name="Phongsopitanun W."/>
        </authorList>
    </citation>
    <scope>NUCLEOTIDE SEQUENCE</scope>
    <source>
        <strain evidence="3">LP05-1</strain>
    </source>
</reference>
<accession>A0ABT2CC74</accession>
<feature type="transmembrane region" description="Helical" evidence="2">
    <location>
        <begin position="426"/>
        <end position="444"/>
    </location>
</feature>
<sequence length="783" mass="81657">MSVRHSARPPGAPAAARSLSDRVRGAGRAVRAGLFLVFALLALTLAVPGTAHADFACQFTGDDRYVLDRPGANGEGLIPAVTQWEEGAAQGPQNLSDSRGTASGAVEMGKEASHYTLYELNGTRGLNWSMTFKDESDGKKDNGDWFSGADDCAVMDYVNNGVADSVFWGTKFLSRGAISIKELASNPRPLSGLYQGRDNVVGTLKNHVFIPMVYVMVLLLGLWVFGKWRREQMREIWAGVGWATLSTIAVVALLTGGNYDKLIDRADAGIGQANSKLSELMLSGASGTAQPPCDLPPDEKPNRGLRMSSCAMYDTLAFRPWALGQFGQVGNDCVFHQGGGRVENGVCVPKSGSTKCSWGEGARCEDLRARQVVAQSVTNKDAFSKEKSDKFNGQWTPIRQELASGGNYPVGYDEWAGGNSGNRVGLAFYSLIAALIVGLMVIVLSGLTLLWHAVTLILVVLLPLVAALGIHPSQQKLLKGWLETFIHSFVLRAGFGVILSVLLVLYQMILPARIALGMQLLLLLLVTIAVVMMLKKLLAGNFSPRIAGAEDALGVRDMAGAVAGKVGLAAPGAALSAGRLAGRVSASSASLAGRTAAGGAVRTARGLDTALLGRRLQKGGWVAANNSKRQQRKDAYRAREIQKRQYDAAAGGPADTGTPIPAVPPATPPAARPAGPAAPAPGAPPAGTAGGRPRTPDAPVAGATPPVGEAAAPRPARGGRVSLQPPAPAPSSPAPAPAPAPGPAAAPRPSVPAPRTGPPAARPAAQPGPVEPPQPRDDHRMPR</sequence>
<feature type="compositionally biased region" description="Low complexity" evidence="1">
    <location>
        <begin position="647"/>
        <end position="660"/>
    </location>
</feature>
<protein>
    <recommendedName>
        <fullName evidence="5">TrbL/VirB6 plasmid conjugal transfer protein</fullName>
    </recommendedName>
</protein>
<keyword evidence="2" id="KW-1133">Transmembrane helix</keyword>
<name>A0ABT2CC74_9ACTN</name>
<proteinExistence type="predicted"/>
<evidence type="ECO:0000313" key="4">
    <source>
        <dbReference type="Proteomes" id="UP001431313"/>
    </source>
</evidence>
<feature type="compositionally biased region" description="Basic and acidic residues" evidence="1">
    <location>
        <begin position="774"/>
        <end position="783"/>
    </location>
</feature>
<dbReference type="RefSeq" id="WP_258785711.1">
    <property type="nucleotide sequence ID" value="NZ_JANUGQ010000003.1"/>
</dbReference>
<evidence type="ECO:0000256" key="1">
    <source>
        <dbReference type="SAM" id="MobiDB-lite"/>
    </source>
</evidence>
<evidence type="ECO:0000313" key="3">
    <source>
        <dbReference type="EMBL" id="MCS0635021.1"/>
    </source>
</evidence>
<dbReference type="PANTHER" id="PTHR24216:SF65">
    <property type="entry name" value="PAXILLIN-LIKE PROTEIN 1"/>
    <property type="match status" value="1"/>
</dbReference>
<feature type="transmembrane region" description="Helical" evidence="2">
    <location>
        <begin position="450"/>
        <end position="468"/>
    </location>
</feature>
<keyword evidence="4" id="KW-1185">Reference proteome</keyword>